<dbReference type="Pfam" id="PF00134">
    <property type="entry name" value="Cyclin_N"/>
    <property type="match status" value="1"/>
</dbReference>
<organism evidence="2 3">
    <name type="scientific">Lactuca sativa</name>
    <name type="common">Garden lettuce</name>
    <dbReference type="NCBI Taxonomy" id="4236"/>
    <lineage>
        <taxon>Eukaryota</taxon>
        <taxon>Viridiplantae</taxon>
        <taxon>Streptophyta</taxon>
        <taxon>Embryophyta</taxon>
        <taxon>Tracheophyta</taxon>
        <taxon>Spermatophyta</taxon>
        <taxon>Magnoliopsida</taxon>
        <taxon>eudicotyledons</taxon>
        <taxon>Gunneridae</taxon>
        <taxon>Pentapetalae</taxon>
        <taxon>asterids</taxon>
        <taxon>campanulids</taxon>
        <taxon>Asterales</taxon>
        <taxon>Asteraceae</taxon>
        <taxon>Cichorioideae</taxon>
        <taxon>Cichorieae</taxon>
        <taxon>Lactucinae</taxon>
        <taxon>Lactuca</taxon>
    </lineage>
</organism>
<evidence type="ECO:0000313" key="2">
    <source>
        <dbReference type="EMBL" id="KAJ0220295.1"/>
    </source>
</evidence>
<comment type="caution">
    <text evidence="2">The sequence shown here is derived from an EMBL/GenBank/DDBJ whole genome shotgun (WGS) entry which is preliminary data.</text>
</comment>
<dbReference type="Proteomes" id="UP000235145">
    <property type="component" value="Unassembled WGS sequence"/>
</dbReference>
<accession>A0A9R1W8B0</accession>
<dbReference type="InterPro" id="IPR006671">
    <property type="entry name" value="Cyclin_N"/>
</dbReference>
<dbReference type="SUPFAM" id="SSF47954">
    <property type="entry name" value="Cyclin-like"/>
    <property type="match status" value="1"/>
</dbReference>
<sequence length="131" mass="15416">MLHSLFFKEKNSVSEEGDLFSDRKDKSWMNQLDAVVCLSLASNVDEIHTHLLLDLQVRILIKICIQIQDYNEIEHLVLSSLQWKMNPITPRVIFDYTMMRLSLITHLLHSEFMNRSERLLCLDEDNLLEKG</sequence>
<dbReference type="Gene3D" id="1.10.472.10">
    <property type="entry name" value="Cyclin-like"/>
    <property type="match status" value="1"/>
</dbReference>
<feature type="domain" description="Cyclin N-terminal" evidence="1">
    <location>
        <begin position="29"/>
        <end position="86"/>
    </location>
</feature>
<evidence type="ECO:0000313" key="3">
    <source>
        <dbReference type="Proteomes" id="UP000235145"/>
    </source>
</evidence>
<reference evidence="2 3" key="1">
    <citation type="journal article" date="2017" name="Nat. Commun.">
        <title>Genome assembly with in vitro proximity ligation data and whole-genome triplication in lettuce.</title>
        <authorList>
            <person name="Reyes-Chin-Wo S."/>
            <person name="Wang Z."/>
            <person name="Yang X."/>
            <person name="Kozik A."/>
            <person name="Arikit S."/>
            <person name="Song C."/>
            <person name="Xia L."/>
            <person name="Froenicke L."/>
            <person name="Lavelle D.O."/>
            <person name="Truco M.J."/>
            <person name="Xia R."/>
            <person name="Zhu S."/>
            <person name="Xu C."/>
            <person name="Xu H."/>
            <person name="Xu X."/>
            <person name="Cox K."/>
            <person name="Korf I."/>
            <person name="Meyers B.C."/>
            <person name="Michelmore R.W."/>
        </authorList>
    </citation>
    <scope>NUCLEOTIDE SEQUENCE [LARGE SCALE GENOMIC DNA]</scope>
    <source>
        <strain evidence="3">cv. Salinas</strain>
        <tissue evidence="2">Seedlings</tissue>
    </source>
</reference>
<keyword evidence="3" id="KW-1185">Reference proteome</keyword>
<proteinExistence type="predicted"/>
<name>A0A9R1W8B0_LACSA</name>
<protein>
    <recommendedName>
        <fullName evidence="1">Cyclin N-terminal domain-containing protein</fullName>
    </recommendedName>
</protein>
<dbReference type="EMBL" id="NBSK02000002">
    <property type="protein sequence ID" value="KAJ0220295.1"/>
    <property type="molecule type" value="Genomic_DNA"/>
</dbReference>
<dbReference type="AlphaFoldDB" id="A0A9R1W8B0"/>
<gene>
    <name evidence="2" type="ORF">LSAT_V11C200098850</name>
</gene>
<evidence type="ECO:0000259" key="1">
    <source>
        <dbReference type="Pfam" id="PF00134"/>
    </source>
</evidence>
<dbReference type="InterPro" id="IPR036915">
    <property type="entry name" value="Cyclin-like_sf"/>
</dbReference>